<dbReference type="EMBL" id="CM042886">
    <property type="protein sequence ID" value="KAI4340773.1"/>
    <property type="molecule type" value="Genomic_DNA"/>
</dbReference>
<protein>
    <submittedName>
        <fullName evidence="1">Uncharacterized protein</fullName>
    </submittedName>
</protein>
<gene>
    <name evidence="1" type="ORF">MLD38_025580</name>
</gene>
<comment type="caution">
    <text evidence="1">The sequence shown here is derived from an EMBL/GenBank/DDBJ whole genome shotgun (WGS) entry which is preliminary data.</text>
</comment>
<evidence type="ECO:0000313" key="1">
    <source>
        <dbReference type="EMBL" id="KAI4340773.1"/>
    </source>
</evidence>
<accession>A0ACB9NX69</accession>
<proteinExistence type="predicted"/>
<organism evidence="1 2">
    <name type="scientific">Melastoma candidum</name>
    <dbReference type="NCBI Taxonomy" id="119954"/>
    <lineage>
        <taxon>Eukaryota</taxon>
        <taxon>Viridiplantae</taxon>
        <taxon>Streptophyta</taxon>
        <taxon>Embryophyta</taxon>
        <taxon>Tracheophyta</taxon>
        <taxon>Spermatophyta</taxon>
        <taxon>Magnoliopsida</taxon>
        <taxon>eudicotyledons</taxon>
        <taxon>Gunneridae</taxon>
        <taxon>Pentapetalae</taxon>
        <taxon>rosids</taxon>
        <taxon>malvids</taxon>
        <taxon>Myrtales</taxon>
        <taxon>Melastomataceae</taxon>
        <taxon>Melastomatoideae</taxon>
        <taxon>Melastomateae</taxon>
        <taxon>Melastoma</taxon>
    </lineage>
</organism>
<name>A0ACB9NX69_9MYRT</name>
<reference evidence="2" key="1">
    <citation type="journal article" date="2023" name="Front. Plant Sci.">
        <title>Chromosomal-level genome assembly of Melastoma candidum provides insights into trichome evolution.</title>
        <authorList>
            <person name="Zhong Y."/>
            <person name="Wu W."/>
            <person name="Sun C."/>
            <person name="Zou P."/>
            <person name="Liu Y."/>
            <person name="Dai S."/>
            <person name="Zhou R."/>
        </authorList>
    </citation>
    <scope>NUCLEOTIDE SEQUENCE [LARGE SCALE GENOMIC DNA]</scope>
</reference>
<keyword evidence="2" id="KW-1185">Reference proteome</keyword>
<dbReference type="Proteomes" id="UP001057402">
    <property type="component" value="Chromosome 7"/>
</dbReference>
<sequence>MVTVLVQGRMGSAWSLALLLITRRPPAPALGGSWPCWSPLLLLGNRHGRHEAGASQHRPPLRLRLPTHPCPFASRRFCCLPEPQTSFWSPGLTFHLPPWSTLPASRSLELLLRANVFPWGSGAWWMLLVIQSMAVGTVMGCWVS</sequence>
<evidence type="ECO:0000313" key="2">
    <source>
        <dbReference type="Proteomes" id="UP001057402"/>
    </source>
</evidence>